<evidence type="ECO:0000256" key="1">
    <source>
        <dbReference type="ARBA" id="ARBA00022737"/>
    </source>
</evidence>
<dbReference type="AlphaFoldDB" id="A0A8E2EBD0"/>
<feature type="compositionally biased region" description="Basic and acidic residues" evidence="5">
    <location>
        <begin position="92"/>
        <end position="113"/>
    </location>
</feature>
<dbReference type="EMBL" id="KV744951">
    <property type="protein sequence ID" value="OCK80651.1"/>
    <property type="molecule type" value="Genomic_DNA"/>
</dbReference>
<dbReference type="OrthoDB" id="497380at2759"/>
<organism evidence="7 8">
    <name type="scientific">Lepidopterella palustris CBS 459.81</name>
    <dbReference type="NCBI Taxonomy" id="1314670"/>
    <lineage>
        <taxon>Eukaryota</taxon>
        <taxon>Fungi</taxon>
        <taxon>Dikarya</taxon>
        <taxon>Ascomycota</taxon>
        <taxon>Pezizomycotina</taxon>
        <taxon>Dothideomycetes</taxon>
        <taxon>Pleosporomycetidae</taxon>
        <taxon>Mytilinidiales</taxon>
        <taxon>Argynnaceae</taxon>
        <taxon>Lepidopterella</taxon>
    </lineage>
</organism>
<dbReference type="InterPro" id="IPR016024">
    <property type="entry name" value="ARM-type_fold"/>
</dbReference>
<feature type="region of interest" description="Disordered" evidence="5">
    <location>
        <begin position="1"/>
        <end position="153"/>
    </location>
</feature>
<dbReference type="Gene3D" id="1.25.10.10">
    <property type="entry name" value="Leucine-rich Repeat Variant"/>
    <property type="match status" value="1"/>
</dbReference>
<feature type="compositionally biased region" description="Basic and acidic residues" evidence="5">
    <location>
        <begin position="132"/>
        <end position="153"/>
    </location>
</feature>
<reference evidence="7 8" key="1">
    <citation type="journal article" date="2016" name="Nat. Commun.">
        <title>Ectomycorrhizal ecology is imprinted in the genome of the dominant symbiotic fungus Cenococcum geophilum.</title>
        <authorList>
            <consortium name="DOE Joint Genome Institute"/>
            <person name="Peter M."/>
            <person name="Kohler A."/>
            <person name="Ohm R.A."/>
            <person name="Kuo A."/>
            <person name="Krutzmann J."/>
            <person name="Morin E."/>
            <person name="Arend M."/>
            <person name="Barry K.W."/>
            <person name="Binder M."/>
            <person name="Choi C."/>
            <person name="Clum A."/>
            <person name="Copeland A."/>
            <person name="Grisel N."/>
            <person name="Haridas S."/>
            <person name="Kipfer T."/>
            <person name="LaButti K."/>
            <person name="Lindquist E."/>
            <person name="Lipzen A."/>
            <person name="Maire R."/>
            <person name="Meier B."/>
            <person name="Mihaltcheva S."/>
            <person name="Molinier V."/>
            <person name="Murat C."/>
            <person name="Poggeler S."/>
            <person name="Quandt C.A."/>
            <person name="Sperisen C."/>
            <person name="Tritt A."/>
            <person name="Tisserant E."/>
            <person name="Crous P.W."/>
            <person name="Henrissat B."/>
            <person name="Nehls U."/>
            <person name="Egli S."/>
            <person name="Spatafora J.W."/>
            <person name="Grigoriev I.V."/>
            <person name="Martin F.M."/>
        </authorList>
    </citation>
    <scope>NUCLEOTIDE SEQUENCE [LARGE SCALE GENOMIC DNA]</scope>
    <source>
        <strain evidence="7 8">CBS 459.81</strain>
    </source>
</reference>
<dbReference type="InterPro" id="IPR040059">
    <property type="entry name" value="PUM3"/>
</dbReference>
<evidence type="ECO:0000256" key="4">
    <source>
        <dbReference type="PROSITE-ProRule" id="PRU00317"/>
    </source>
</evidence>
<dbReference type="GO" id="GO:0005730">
    <property type="term" value="C:nucleolus"/>
    <property type="evidence" value="ECO:0007669"/>
    <property type="project" value="TreeGrafter"/>
</dbReference>
<keyword evidence="8" id="KW-1185">Reference proteome</keyword>
<dbReference type="InterPro" id="IPR033133">
    <property type="entry name" value="PUM-HD"/>
</dbReference>
<feature type="compositionally biased region" description="Basic and acidic residues" evidence="5">
    <location>
        <begin position="702"/>
        <end position="713"/>
    </location>
</feature>
<dbReference type="SUPFAM" id="SSF48371">
    <property type="entry name" value="ARM repeat"/>
    <property type="match status" value="1"/>
</dbReference>
<dbReference type="PROSITE" id="PS50302">
    <property type="entry name" value="PUM"/>
    <property type="match status" value="1"/>
</dbReference>
<feature type="compositionally biased region" description="Acidic residues" evidence="5">
    <location>
        <begin position="52"/>
        <end position="63"/>
    </location>
</feature>
<proteinExistence type="predicted"/>
<gene>
    <name evidence="7" type="ORF">K432DRAFT_327860</name>
</gene>
<dbReference type="Proteomes" id="UP000250266">
    <property type="component" value="Unassembled WGS sequence"/>
</dbReference>
<dbReference type="PANTHER" id="PTHR13389:SF0">
    <property type="entry name" value="PUMILIO HOMOLOG 3"/>
    <property type="match status" value="1"/>
</dbReference>
<keyword evidence="2" id="KW-0694">RNA-binding</keyword>
<dbReference type="PROSITE" id="PS50303">
    <property type="entry name" value="PUM_HD"/>
    <property type="match status" value="1"/>
</dbReference>
<evidence type="ECO:0000256" key="3">
    <source>
        <dbReference type="ARBA" id="ARBA00024893"/>
    </source>
</evidence>
<evidence type="ECO:0000259" key="6">
    <source>
        <dbReference type="PROSITE" id="PS50303"/>
    </source>
</evidence>
<dbReference type="InterPro" id="IPR012959">
    <property type="entry name" value="CPL_dom"/>
</dbReference>
<feature type="repeat" description="Pumilio" evidence="4">
    <location>
        <begin position="222"/>
        <end position="257"/>
    </location>
</feature>
<evidence type="ECO:0000256" key="2">
    <source>
        <dbReference type="ARBA" id="ARBA00022884"/>
    </source>
</evidence>
<dbReference type="SMART" id="SM00025">
    <property type="entry name" value="Pumilio"/>
    <property type="match status" value="5"/>
</dbReference>
<evidence type="ECO:0000256" key="5">
    <source>
        <dbReference type="SAM" id="MobiDB-lite"/>
    </source>
</evidence>
<accession>A0A8E2EBD0</accession>
<keyword evidence="1" id="KW-0677">Repeat</keyword>
<dbReference type="GO" id="GO:0003729">
    <property type="term" value="F:mRNA binding"/>
    <property type="evidence" value="ECO:0007669"/>
    <property type="project" value="TreeGrafter"/>
</dbReference>
<dbReference type="Pfam" id="PF08144">
    <property type="entry name" value="CPL"/>
    <property type="match status" value="1"/>
</dbReference>
<sequence length="726" mass="79834">MAAGIKRKQATDASKPSNGVEVKKAKVEGSKSFTKREFVEPAKKPSKRNEASELEELVESDTCEGEHGFYGFAAKENSENDTSVSEDSDLSESEKEVKDQKRDVNKAKVEKKTKTSGAKPTSLEGLNLSTSKEAHAKQKALSKERKAAKPNADEIARSKKLWERLRLKSHVGLEERKKLVVELFDIVTGRVKDFVFKHDSVRVIQCALKYSNMEQRKMIATELKGEFRALAESRYAKFLIAKLLEKGDADIHEIIISEFYGHVRRLINHPEASWILDDTYRSMASPEQKAILLREWYGPEFSIFKTKTEGSVSSNLSKILEQSPEKRQPILNHLQGMINQLVQKKLTGFTMLHDAMLQYFLACKPGSSEASEFLEHLKPEAKEGEEQDSDLLKNLAFTKSGSRLVCLAIAHGSAKDRKLLLRAYKDTMELLALDANAHHVLLAALSIIDDTRLSSKSIFGELLPSDASAVTLHEKTISLVNNLEARTVLLYPFAASAKWLYPTNSPTLSLLAELHAIRATTSKKDPTIRLQELAKAISAPLLSTIAVGPSDFANSSFGCQFLTEVLLSAEGDKASALEAVADLAEGDPSGEAVHIAKSPAGCRLLKALVQGGRFDATTKKVVSVEPKLGFADMLWKRVSGWVKEWATGNGSFVIVGLIEADGFDAKDEVVAALRKMKDSLVVAAGDGAIKDEGEKKGKKRKGGMDDEKNKESKGNAGARILLQKLE</sequence>
<feature type="region of interest" description="Disordered" evidence="5">
    <location>
        <begin position="691"/>
        <end position="718"/>
    </location>
</feature>
<feature type="compositionally biased region" description="Basic and acidic residues" evidence="5">
    <location>
        <begin position="21"/>
        <end position="51"/>
    </location>
</feature>
<dbReference type="PANTHER" id="PTHR13389">
    <property type="entry name" value="PUMILIO HOMOLOG 3"/>
    <property type="match status" value="1"/>
</dbReference>
<evidence type="ECO:0000313" key="7">
    <source>
        <dbReference type="EMBL" id="OCK80651.1"/>
    </source>
</evidence>
<feature type="domain" description="PUM-HD" evidence="6">
    <location>
        <begin position="156"/>
        <end position="534"/>
    </location>
</feature>
<dbReference type="InterPro" id="IPR011989">
    <property type="entry name" value="ARM-like"/>
</dbReference>
<evidence type="ECO:0000313" key="8">
    <source>
        <dbReference type="Proteomes" id="UP000250266"/>
    </source>
</evidence>
<protein>
    <submittedName>
        <fullName evidence="7">ARM repeat-containing protein</fullName>
    </submittedName>
</protein>
<comment type="function">
    <text evidence="3">RNA-binding nucleolar protein required for pre-rRNA processing. Involved in production of 18S rRNA and assembly of small ribosomal subunit.</text>
</comment>
<dbReference type="InterPro" id="IPR001313">
    <property type="entry name" value="Pumilio_RNA-bd_rpt"/>
</dbReference>
<dbReference type="GO" id="GO:0006417">
    <property type="term" value="P:regulation of translation"/>
    <property type="evidence" value="ECO:0007669"/>
    <property type="project" value="TreeGrafter"/>
</dbReference>
<name>A0A8E2EBD0_9PEZI</name>